<reference evidence="2 3" key="1">
    <citation type="submission" date="2023-07" db="EMBL/GenBank/DDBJ databases">
        <title>Genomic Encyclopedia of Type Strains, Phase IV (KMG-IV): sequencing the most valuable type-strain genomes for metagenomic binning, comparative biology and taxonomic classification.</title>
        <authorList>
            <person name="Goeker M."/>
        </authorList>
    </citation>
    <scope>NUCLEOTIDE SEQUENCE [LARGE SCALE GENOMIC DNA]</scope>
    <source>
        <strain evidence="2 3">DSM 29005</strain>
    </source>
</reference>
<sequence>MKLDMKDFWDNSQYAEQHYISEPPTDEMITKIEIDLGYKLPKSYILFMQHQNGGIPKNTCFPTTEPTCWAENHIAISGIFGIGYEKSCSLGGEFGSEFWVEMWDYPNIGIAIADCPSAGHDMIFLDYRECGPTGEPCVVHVDQEDDFKITWLADDFESFIVGLVHDDVFSNHEEEKTATFHMVNTAAFSTELMNLLSKQSDIRDLETKLRKLCKGIVEEKGYFALHSDRKSLLLYDLQFWLYSSYYDEITAERFLDTYPKFIAMPSEEEVVSSGGYAPDFVRDWLKQRMEEGAIVEVGYYIQFTEREKNRLIEKFNEM</sequence>
<protein>
    <recommendedName>
        <fullName evidence="1">Knr4/Smi1-like domain-containing protein</fullName>
    </recommendedName>
</protein>
<accession>A0ABT9ZAX0</accession>
<gene>
    <name evidence="2" type="ORF">J2S19_000334</name>
</gene>
<dbReference type="Proteomes" id="UP001234495">
    <property type="component" value="Unassembled WGS sequence"/>
</dbReference>
<name>A0ABT9ZAX0_9BACI</name>
<organism evidence="2 3">
    <name type="scientific">Metabacillus malikii</name>
    <dbReference type="NCBI Taxonomy" id="1504265"/>
    <lineage>
        <taxon>Bacteria</taxon>
        <taxon>Bacillati</taxon>
        <taxon>Bacillota</taxon>
        <taxon>Bacilli</taxon>
        <taxon>Bacillales</taxon>
        <taxon>Bacillaceae</taxon>
        <taxon>Metabacillus</taxon>
    </lineage>
</organism>
<dbReference type="SMART" id="SM00860">
    <property type="entry name" value="SMI1_KNR4"/>
    <property type="match status" value="1"/>
</dbReference>
<proteinExistence type="predicted"/>
<evidence type="ECO:0000313" key="3">
    <source>
        <dbReference type="Proteomes" id="UP001234495"/>
    </source>
</evidence>
<feature type="domain" description="Knr4/Smi1-like" evidence="1">
    <location>
        <begin position="23"/>
        <end position="162"/>
    </location>
</feature>
<dbReference type="InterPro" id="IPR018958">
    <property type="entry name" value="Knr4/Smi1-like_dom"/>
</dbReference>
<dbReference type="EMBL" id="JAUSUD010000001">
    <property type="protein sequence ID" value="MDQ0229084.1"/>
    <property type="molecule type" value="Genomic_DNA"/>
</dbReference>
<dbReference type="SUPFAM" id="SSF160631">
    <property type="entry name" value="SMI1/KNR4-like"/>
    <property type="match status" value="1"/>
</dbReference>
<comment type="caution">
    <text evidence="2">The sequence shown here is derived from an EMBL/GenBank/DDBJ whole genome shotgun (WGS) entry which is preliminary data.</text>
</comment>
<keyword evidence="3" id="KW-1185">Reference proteome</keyword>
<dbReference type="Pfam" id="PF14568">
    <property type="entry name" value="SUKH_6"/>
    <property type="match status" value="1"/>
</dbReference>
<evidence type="ECO:0000313" key="2">
    <source>
        <dbReference type="EMBL" id="MDQ0229084.1"/>
    </source>
</evidence>
<dbReference type="Gene3D" id="3.40.1580.10">
    <property type="entry name" value="SMI1/KNR4-like"/>
    <property type="match status" value="1"/>
</dbReference>
<dbReference type="InterPro" id="IPR037883">
    <property type="entry name" value="Knr4/Smi1-like_sf"/>
</dbReference>
<evidence type="ECO:0000259" key="1">
    <source>
        <dbReference type="SMART" id="SM00860"/>
    </source>
</evidence>